<dbReference type="SUPFAM" id="SSF58104">
    <property type="entry name" value="Methyl-accepting chemotaxis protein (MCP) signaling domain"/>
    <property type="match status" value="1"/>
</dbReference>
<dbReference type="Gene3D" id="1.10.287.950">
    <property type="entry name" value="Methyl-accepting chemotaxis protein"/>
    <property type="match status" value="1"/>
</dbReference>
<dbReference type="InterPro" id="IPR039379">
    <property type="entry name" value="Protoglobin_sensor_dom"/>
</dbReference>
<keyword evidence="3" id="KW-0175">Coiled coil</keyword>
<organism evidence="5 6">
    <name type="scientific">Bacillus thuringiensis</name>
    <dbReference type="NCBI Taxonomy" id="1428"/>
    <lineage>
        <taxon>Bacteria</taxon>
        <taxon>Bacillati</taxon>
        <taxon>Bacillota</taxon>
        <taxon>Bacilli</taxon>
        <taxon>Bacillales</taxon>
        <taxon>Bacillaceae</taxon>
        <taxon>Bacillus</taxon>
        <taxon>Bacillus cereus group</taxon>
    </lineage>
</organism>
<dbReference type="Pfam" id="PF11563">
    <property type="entry name" value="Protoglobin"/>
    <property type="match status" value="1"/>
</dbReference>
<reference evidence="5 6" key="1">
    <citation type="submission" date="2017-09" db="EMBL/GenBank/DDBJ databases">
        <title>Large-scale bioinformatics analysis of Bacillus genomes uncovers conserved roles of natural products in bacterial physiology.</title>
        <authorList>
            <consortium name="Agbiome Team Llc"/>
            <person name="Bleich R.M."/>
            <person name="Grubbs K.J."/>
            <person name="Santa Maria K.C."/>
            <person name="Allen S.E."/>
            <person name="Farag S."/>
            <person name="Shank E.A."/>
            <person name="Bowers A."/>
        </authorList>
    </citation>
    <scope>NUCLEOTIDE SEQUENCE [LARGE SCALE GENOMIC DNA]</scope>
    <source>
        <strain evidence="5 6">AFS085496</strain>
    </source>
</reference>
<name>A0A9X6WSR5_BACTU</name>
<comment type="caution">
    <text evidence="5">The sequence shown here is derived from an EMBL/GenBank/DDBJ whole genome shotgun (WGS) entry which is preliminary data.</text>
</comment>
<dbReference type="PANTHER" id="PTHR32089">
    <property type="entry name" value="METHYL-ACCEPTING CHEMOTAXIS PROTEIN MCPB"/>
    <property type="match status" value="1"/>
</dbReference>
<dbReference type="RefSeq" id="WP_098007331.1">
    <property type="nucleotide sequence ID" value="NZ_NUVX01000007.1"/>
</dbReference>
<sequence>MSLFGIKKEVSVFKDLESVKVDFRLPSELHTQIDMIGLTENDIKRLYCLKPIIESNVESLVSDFYDTITKEASLTEIINKHSSIDKLGKTLYNHIVKIFSGEVNSEYVAQRKQIAHVHVRIGLGTKWYVNAFQQLMNSIIKLFYKEIQNREELYAAIDSLQKIFSLEQQLVLDSYERREEENREEKEKEKEKIRQKMKETAHELSAIAEETSESLVGLVSQFANIQTLTDDGHQAIMRVESLSEDGKVRMGQEKESVEKTKKQIASLQIEINEMYTLSQKISKVVEAVSSVASEINLLALNASIESAHAGEHGKGFAVVAHKIRNLSDLTKESAEDIAELVKGISSQVQDVRQSVIAFNQDIVKNQEVTEETIEFLNQIIDAVKQSKEKTEVVFEEIKKSDVVLNQINEATSEITNTAEMLR</sequence>
<evidence type="ECO:0000313" key="5">
    <source>
        <dbReference type="EMBL" id="PFJ42783.1"/>
    </source>
</evidence>
<dbReference type="Gene3D" id="1.10.490.10">
    <property type="entry name" value="Globins"/>
    <property type="match status" value="1"/>
</dbReference>
<dbReference type="GO" id="GO:0020037">
    <property type="term" value="F:heme binding"/>
    <property type="evidence" value="ECO:0007669"/>
    <property type="project" value="InterPro"/>
</dbReference>
<dbReference type="InterPro" id="IPR044398">
    <property type="entry name" value="Globin-sensor_dom"/>
</dbReference>
<evidence type="ECO:0000256" key="2">
    <source>
        <dbReference type="PROSITE-ProRule" id="PRU00284"/>
    </source>
</evidence>
<dbReference type="SUPFAM" id="SSF46458">
    <property type="entry name" value="Globin-like"/>
    <property type="match status" value="1"/>
</dbReference>
<dbReference type="Proteomes" id="UP000224003">
    <property type="component" value="Unassembled WGS sequence"/>
</dbReference>
<dbReference type="InterPro" id="IPR012292">
    <property type="entry name" value="Globin/Proto"/>
</dbReference>
<dbReference type="PANTHER" id="PTHR32089:SF118">
    <property type="entry name" value="HEME-BASED AEROTACTIC TRANSDUCER HEMAT"/>
    <property type="match status" value="1"/>
</dbReference>
<dbReference type="GO" id="GO:0019825">
    <property type="term" value="F:oxygen binding"/>
    <property type="evidence" value="ECO:0007669"/>
    <property type="project" value="InterPro"/>
</dbReference>
<dbReference type="AlphaFoldDB" id="A0A9X6WSR5"/>
<evidence type="ECO:0000313" key="6">
    <source>
        <dbReference type="Proteomes" id="UP000224003"/>
    </source>
</evidence>
<feature type="domain" description="Methyl-accepting transducer" evidence="4">
    <location>
        <begin position="179"/>
        <end position="422"/>
    </location>
</feature>
<proteinExistence type="predicted"/>
<dbReference type="InterPro" id="IPR004089">
    <property type="entry name" value="MCPsignal_dom"/>
</dbReference>
<evidence type="ECO:0000256" key="1">
    <source>
        <dbReference type="ARBA" id="ARBA00023224"/>
    </source>
</evidence>
<protein>
    <recommendedName>
        <fullName evidence="4">Methyl-accepting transducer domain-containing protein</fullName>
    </recommendedName>
</protein>
<dbReference type="SMART" id="SM00283">
    <property type="entry name" value="MA"/>
    <property type="match status" value="1"/>
</dbReference>
<dbReference type="InterPro" id="IPR009050">
    <property type="entry name" value="Globin-like_sf"/>
</dbReference>
<evidence type="ECO:0000256" key="3">
    <source>
        <dbReference type="SAM" id="Coils"/>
    </source>
</evidence>
<dbReference type="Pfam" id="PF00015">
    <property type="entry name" value="MCPsignal"/>
    <property type="match status" value="1"/>
</dbReference>
<dbReference type="PROSITE" id="PS50111">
    <property type="entry name" value="CHEMOTAXIS_TRANSDUC_2"/>
    <property type="match status" value="1"/>
</dbReference>
<gene>
    <name evidence="5" type="ORF">COJ15_05425</name>
</gene>
<feature type="coiled-coil region" evidence="3">
    <location>
        <begin position="250"/>
        <end position="277"/>
    </location>
</feature>
<evidence type="ECO:0000259" key="4">
    <source>
        <dbReference type="PROSITE" id="PS50111"/>
    </source>
</evidence>
<dbReference type="EMBL" id="NUVX01000007">
    <property type="protein sequence ID" value="PFJ42783.1"/>
    <property type="molecule type" value="Genomic_DNA"/>
</dbReference>
<keyword evidence="1 2" id="KW-0807">Transducer</keyword>
<feature type="coiled-coil region" evidence="3">
    <location>
        <begin position="172"/>
        <end position="210"/>
    </location>
</feature>
<dbReference type="CDD" id="cd01068">
    <property type="entry name" value="globin_sensor"/>
    <property type="match status" value="1"/>
</dbReference>
<accession>A0A9X6WSR5</accession>
<dbReference type="GO" id="GO:0016020">
    <property type="term" value="C:membrane"/>
    <property type="evidence" value="ECO:0007669"/>
    <property type="project" value="InterPro"/>
</dbReference>
<dbReference type="GO" id="GO:0007165">
    <property type="term" value="P:signal transduction"/>
    <property type="evidence" value="ECO:0007669"/>
    <property type="project" value="UniProtKB-KW"/>
</dbReference>